<dbReference type="InterPro" id="IPR019277">
    <property type="entry name" value="DUF2304"/>
</dbReference>
<comment type="caution">
    <text evidence="3">The sequence shown here is derived from an EMBL/GenBank/DDBJ whole genome shotgun (WGS) entry which is preliminary data.</text>
</comment>
<organism evidence="3 4">
    <name type="scientific">Pseudoflavonifractor hominis</name>
    <dbReference type="NCBI Taxonomy" id="2763059"/>
    <lineage>
        <taxon>Bacteria</taxon>
        <taxon>Bacillati</taxon>
        <taxon>Bacillota</taxon>
        <taxon>Clostridia</taxon>
        <taxon>Eubacteriales</taxon>
        <taxon>Oscillospiraceae</taxon>
        <taxon>Pseudoflavonifractor</taxon>
    </lineage>
</organism>
<feature type="transmembrane region" description="Helical" evidence="2">
    <location>
        <begin position="70"/>
        <end position="90"/>
    </location>
</feature>
<keyword evidence="1" id="KW-0175">Coiled coil</keyword>
<keyword evidence="2" id="KW-0812">Transmembrane</keyword>
<dbReference type="RefSeq" id="WP_101692175.1">
    <property type="nucleotide sequence ID" value="NZ_JACOPR010000002.1"/>
</dbReference>
<sequence length="120" mass="13806">MISRTLQIVMLFAVAVYFVLLLLLLKKRSLHLKYTLLWIFSGILMLVLAVFPHLLDWFAALIGIYEPTNALFSLIFFCVIIILMSLTAIVSKQNEKTKQLAQAVAILEQRVRELEEEHCV</sequence>
<feature type="transmembrane region" description="Helical" evidence="2">
    <location>
        <begin position="6"/>
        <end position="25"/>
    </location>
</feature>
<name>A0ABR7HQD3_9FIRM</name>
<proteinExistence type="predicted"/>
<dbReference type="Pfam" id="PF10066">
    <property type="entry name" value="DUF2304"/>
    <property type="match status" value="1"/>
</dbReference>
<gene>
    <name evidence="3" type="ORF">H8S34_02665</name>
</gene>
<keyword evidence="2" id="KW-1133">Transmembrane helix</keyword>
<reference evidence="3 4" key="1">
    <citation type="submission" date="2020-08" db="EMBL/GenBank/DDBJ databases">
        <title>Genome public.</title>
        <authorList>
            <person name="Liu C."/>
            <person name="Sun Q."/>
        </authorList>
    </citation>
    <scope>NUCLEOTIDE SEQUENCE [LARGE SCALE GENOMIC DNA]</scope>
    <source>
        <strain evidence="3 4">New-38</strain>
    </source>
</reference>
<dbReference type="EMBL" id="JACOPR010000002">
    <property type="protein sequence ID" value="MBC5729735.1"/>
    <property type="molecule type" value="Genomic_DNA"/>
</dbReference>
<keyword evidence="4" id="KW-1185">Reference proteome</keyword>
<evidence type="ECO:0000313" key="3">
    <source>
        <dbReference type="EMBL" id="MBC5729735.1"/>
    </source>
</evidence>
<feature type="transmembrane region" description="Helical" evidence="2">
    <location>
        <begin position="37"/>
        <end position="64"/>
    </location>
</feature>
<keyword evidence="2" id="KW-0472">Membrane</keyword>
<accession>A0ABR7HQD3</accession>
<evidence type="ECO:0000313" key="4">
    <source>
        <dbReference type="Proteomes" id="UP000660021"/>
    </source>
</evidence>
<protein>
    <submittedName>
        <fullName evidence="3">DUF2304 domain-containing protein</fullName>
    </submittedName>
</protein>
<evidence type="ECO:0000256" key="2">
    <source>
        <dbReference type="SAM" id="Phobius"/>
    </source>
</evidence>
<dbReference type="Proteomes" id="UP000660021">
    <property type="component" value="Unassembled WGS sequence"/>
</dbReference>
<feature type="coiled-coil region" evidence="1">
    <location>
        <begin position="90"/>
        <end position="117"/>
    </location>
</feature>
<evidence type="ECO:0000256" key="1">
    <source>
        <dbReference type="SAM" id="Coils"/>
    </source>
</evidence>